<reference evidence="2" key="1">
    <citation type="submission" date="2021-02" db="EMBL/GenBank/DDBJ databases">
        <authorList>
            <person name="Bekaert M."/>
        </authorList>
    </citation>
    <scope>NUCLEOTIDE SEQUENCE</scope>
    <source>
        <strain evidence="2">IoA-00</strain>
    </source>
</reference>
<dbReference type="PANTHER" id="PTHR47055">
    <property type="entry name" value="DDE_TNP_1_7 DOMAIN-CONTAINING PROTEIN"/>
    <property type="match status" value="1"/>
</dbReference>
<sequence>MDNFFTSPRLVRLLKENGIAATGTLRANRTENAPLIANDEIKKGSRGISNVVNDNKYNVTLVRWKDNKVVTVASTLYGKEPMKRASRYMKDNGGRVYRDQPNDISVYNRHMGGVDKLDQNISNYMINLRNKKWWWPLFCFCGDISINNAYQLYRLQPHNQGQKQLDLLGFRIEIVEVYYKRFQSENTIPFILPSSRSILKVVIDIRYVRTDHWIAKVNLRPCVQ</sequence>
<evidence type="ECO:0000313" key="3">
    <source>
        <dbReference type="Proteomes" id="UP000675881"/>
    </source>
</evidence>
<gene>
    <name evidence="2" type="ORF">LSAA_11319</name>
</gene>
<dbReference type="AlphaFoldDB" id="A0A7R8D0C5"/>
<dbReference type="PANTHER" id="PTHR47055:SF3">
    <property type="entry name" value="PHORBOL-ESTER_DAG-TYPE DOMAIN-CONTAINING PROTEIN"/>
    <property type="match status" value="1"/>
</dbReference>
<dbReference type="OrthoDB" id="10057240at2759"/>
<dbReference type="EMBL" id="HG994585">
    <property type="protein sequence ID" value="CAF2982840.1"/>
    <property type="molecule type" value="Genomic_DNA"/>
</dbReference>
<evidence type="ECO:0000313" key="2">
    <source>
        <dbReference type="EMBL" id="CAF2982840.1"/>
    </source>
</evidence>
<name>A0A7R8D0C5_LEPSM</name>
<accession>A0A7R8D0C5</accession>
<dbReference type="InterPro" id="IPR029526">
    <property type="entry name" value="PGBD"/>
</dbReference>
<organism evidence="2 3">
    <name type="scientific">Lepeophtheirus salmonis</name>
    <name type="common">Salmon louse</name>
    <name type="synonym">Caligus salmonis</name>
    <dbReference type="NCBI Taxonomy" id="72036"/>
    <lineage>
        <taxon>Eukaryota</taxon>
        <taxon>Metazoa</taxon>
        <taxon>Ecdysozoa</taxon>
        <taxon>Arthropoda</taxon>
        <taxon>Crustacea</taxon>
        <taxon>Multicrustacea</taxon>
        <taxon>Hexanauplia</taxon>
        <taxon>Copepoda</taxon>
        <taxon>Siphonostomatoida</taxon>
        <taxon>Caligidae</taxon>
        <taxon>Lepeophtheirus</taxon>
    </lineage>
</organism>
<keyword evidence="3" id="KW-1185">Reference proteome</keyword>
<proteinExistence type="predicted"/>
<dbReference type="GO" id="GO:0043565">
    <property type="term" value="F:sequence-specific DNA binding"/>
    <property type="evidence" value="ECO:0007669"/>
    <property type="project" value="TreeGrafter"/>
</dbReference>
<dbReference type="Pfam" id="PF13843">
    <property type="entry name" value="DDE_Tnp_1_7"/>
    <property type="match status" value="1"/>
</dbReference>
<protein>
    <submittedName>
        <fullName evidence="2">(salmon louse) hypothetical protein</fullName>
    </submittedName>
</protein>
<evidence type="ECO:0000259" key="1">
    <source>
        <dbReference type="Pfam" id="PF13843"/>
    </source>
</evidence>
<dbReference type="InterPro" id="IPR052638">
    <property type="entry name" value="PiggyBac_TE-derived"/>
</dbReference>
<dbReference type="Proteomes" id="UP000675881">
    <property type="component" value="Chromosome 6"/>
</dbReference>
<feature type="domain" description="PiggyBac transposable element-derived protein" evidence="1">
    <location>
        <begin position="1"/>
        <end position="150"/>
    </location>
</feature>